<dbReference type="RefSeq" id="WP_153712819.1">
    <property type="nucleotide sequence ID" value="NZ_CP045871.1"/>
</dbReference>
<dbReference type="GO" id="GO:0006744">
    <property type="term" value="P:ubiquinone biosynthetic process"/>
    <property type="evidence" value="ECO:0007669"/>
    <property type="project" value="InterPro"/>
</dbReference>
<evidence type="ECO:0000313" key="3">
    <source>
        <dbReference type="EMBL" id="QGG79315.1"/>
    </source>
</evidence>
<dbReference type="AlphaFoldDB" id="A0A5Q2QE75"/>
<feature type="coiled-coil region" evidence="1">
    <location>
        <begin position="178"/>
        <end position="205"/>
    </location>
</feature>
<dbReference type="Pfam" id="PF02036">
    <property type="entry name" value="SCP2"/>
    <property type="match status" value="1"/>
</dbReference>
<dbReference type="Proteomes" id="UP000388235">
    <property type="component" value="Chromosome"/>
</dbReference>
<organism evidence="3 4">
    <name type="scientific">Litorivicinus lipolyticus</name>
    <dbReference type="NCBI Taxonomy" id="418701"/>
    <lineage>
        <taxon>Bacteria</taxon>
        <taxon>Pseudomonadati</taxon>
        <taxon>Pseudomonadota</taxon>
        <taxon>Gammaproteobacteria</taxon>
        <taxon>Oceanospirillales</taxon>
        <taxon>Litorivicinaceae</taxon>
        <taxon>Litorivicinus</taxon>
    </lineage>
</organism>
<evidence type="ECO:0000256" key="1">
    <source>
        <dbReference type="SAM" id="Coils"/>
    </source>
</evidence>
<feature type="domain" description="SCP2" evidence="2">
    <location>
        <begin position="20"/>
        <end position="116"/>
    </location>
</feature>
<proteinExistence type="predicted"/>
<protein>
    <recommendedName>
        <fullName evidence="2">SCP2 domain-containing protein</fullName>
    </recommendedName>
</protein>
<dbReference type="PANTHER" id="PTHR38693:SF1">
    <property type="entry name" value="UBIQUINONE BIOSYNTHESIS ACCESSORY FACTOR UBIJ"/>
    <property type="match status" value="1"/>
</dbReference>
<dbReference type="OrthoDB" id="5965909at2"/>
<evidence type="ECO:0000259" key="2">
    <source>
        <dbReference type="Pfam" id="PF02036"/>
    </source>
</evidence>
<dbReference type="InterPro" id="IPR003033">
    <property type="entry name" value="SCP2_sterol-bd_dom"/>
</dbReference>
<keyword evidence="4" id="KW-1185">Reference proteome</keyword>
<dbReference type="KEGG" id="llp:GH975_01540"/>
<name>A0A5Q2QE75_9GAMM</name>
<accession>A0A5Q2QE75</accession>
<keyword evidence="1" id="KW-0175">Coiled coil</keyword>
<dbReference type="PANTHER" id="PTHR38693">
    <property type="entry name" value="UBIQUINONE BIOSYNTHESIS PROTEIN UBIJ"/>
    <property type="match status" value="1"/>
</dbReference>
<sequence>MSNPAWVMALAAAQHLLHAVLNADRRTEAAFAPLNGRSIEARLSSSPLAVRLCFEGGLAYLEPAGADADADVTVEGELGALIQLARDTAAGKSAMVMDGVRVEGSVGVLKALSDAFAQIDIDVEHELSVKFGDPAAAAMTSTLKAIAAPLLGFASNGRAQVRDYVKHEQTRVLTRAELDAFSDQTRALRNRLDRLERAIRSKETR</sequence>
<dbReference type="SUPFAM" id="SSF55718">
    <property type="entry name" value="SCP-like"/>
    <property type="match status" value="1"/>
</dbReference>
<dbReference type="EMBL" id="CP045871">
    <property type="protein sequence ID" value="QGG79315.1"/>
    <property type="molecule type" value="Genomic_DNA"/>
</dbReference>
<dbReference type="InterPro" id="IPR036527">
    <property type="entry name" value="SCP2_sterol-bd_dom_sf"/>
</dbReference>
<dbReference type="InterPro" id="IPR038989">
    <property type="entry name" value="UbiJ"/>
</dbReference>
<gene>
    <name evidence="3" type="ORF">GH975_01540</name>
</gene>
<reference evidence="3 4" key="1">
    <citation type="submission" date="2019-11" db="EMBL/GenBank/DDBJ databases">
        <authorList>
            <person name="Khan S.A."/>
            <person name="Jeon C.O."/>
            <person name="Chun B.H."/>
        </authorList>
    </citation>
    <scope>NUCLEOTIDE SEQUENCE [LARGE SCALE GENOMIC DNA]</scope>
    <source>
        <strain evidence="3 4">IMCC 1097</strain>
    </source>
</reference>
<evidence type="ECO:0000313" key="4">
    <source>
        <dbReference type="Proteomes" id="UP000388235"/>
    </source>
</evidence>